<dbReference type="PANTHER" id="PTHR30386">
    <property type="entry name" value="MEMBRANE FUSION SUBUNIT OF EMRAB-TOLC MULTIDRUG EFFLUX PUMP"/>
    <property type="match status" value="1"/>
</dbReference>
<dbReference type="InterPro" id="IPR058982">
    <property type="entry name" value="Beta-barrel_AprE"/>
</dbReference>
<evidence type="ECO:0000313" key="12">
    <source>
        <dbReference type="Proteomes" id="UP000244446"/>
    </source>
</evidence>
<dbReference type="InterPro" id="IPR058781">
    <property type="entry name" value="HH_AprE-like"/>
</dbReference>
<comment type="subcellular location">
    <subcellularLocation>
        <location evidence="1">Membrane</location>
        <topology evidence="1">Single-pass membrane protein</topology>
    </subcellularLocation>
</comment>
<protein>
    <submittedName>
        <fullName evidence="11">Secretion protein HlyD</fullName>
    </submittedName>
</protein>
<keyword evidence="12" id="KW-1185">Reference proteome</keyword>
<organism evidence="11 12">
    <name type="scientific">Pelagivirga sediminicola</name>
    <dbReference type="NCBI Taxonomy" id="2170575"/>
    <lineage>
        <taxon>Bacteria</taxon>
        <taxon>Pseudomonadati</taxon>
        <taxon>Pseudomonadota</taxon>
        <taxon>Alphaproteobacteria</taxon>
        <taxon>Rhodobacterales</taxon>
        <taxon>Paracoccaceae</taxon>
        <taxon>Pelagivirga</taxon>
    </lineage>
</organism>
<evidence type="ECO:0000256" key="1">
    <source>
        <dbReference type="ARBA" id="ARBA00004167"/>
    </source>
</evidence>
<keyword evidence="3" id="KW-0813">Transport</keyword>
<keyword evidence="4 8" id="KW-0812">Transmembrane</keyword>
<feature type="coiled-coil region" evidence="7">
    <location>
        <begin position="210"/>
        <end position="244"/>
    </location>
</feature>
<evidence type="ECO:0000259" key="9">
    <source>
        <dbReference type="Pfam" id="PF25994"/>
    </source>
</evidence>
<comment type="similarity">
    <text evidence="2">Belongs to the membrane fusion protein (MFP) (TC 8.A.1) family.</text>
</comment>
<keyword evidence="6 8" id="KW-0472">Membrane</keyword>
<proteinExistence type="inferred from homology"/>
<dbReference type="Gene3D" id="2.40.50.100">
    <property type="match status" value="1"/>
</dbReference>
<feature type="domain" description="AprE-like beta-barrel" evidence="10">
    <location>
        <begin position="279"/>
        <end position="371"/>
    </location>
</feature>
<evidence type="ECO:0000256" key="5">
    <source>
        <dbReference type="ARBA" id="ARBA00022989"/>
    </source>
</evidence>
<evidence type="ECO:0000256" key="2">
    <source>
        <dbReference type="ARBA" id="ARBA00009477"/>
    </source>
</evidence>
<sequence length="393" mass="43915">MTSFSSVTLPQIADEQQARTQSRIIWLTMLFFAAALSWAWAARLDEVTTAEGQVIPIRQEQVVQSLEGGLLRELNVRSDEIVEAGEVLARLDPTGTEANVDETEAQLLARRARIARLTAEITDKALHFPKALLPQEELIATEKALYDARRDSLSKTLSLIRDSRDLLEEELDAMTRLSSLGASSRMDAVRLQRQIVELNMKETEIRHDYYVNANEELAKTKAEAEALAAELRGGKDRLERLTLRSPVRGIVKDIAVTTVGGVVAPNGELMTIVPLDEELLVEARVKPRDIAFIRPAMRATVKVTAYDYAIYGTLEGEVRSISPDSIQDEADPQKRYYRVFVRSDTFELAHKAGRKFAITPGMVATVDIHTGSKTVLQYLVKPFNRAAEALRER</sequence>
<keyword evidence="7" id="KW-0175">Coiled coil</keyword>
<evidence type="ECO:0000256" key="6">
    <source>
        <dbReference type="ARBA" id="ARBA00023136"/>
    </source>
</evidence>
<evidence type="ECO:0000256" key="4">
    <source>
        <dbReference type="ARBA" id="ARBA00022692"/>
    </source>
</evidence>
<dbReference type="Gene3D" id="1.10.287.470">
    <property type="entry name" value="Helix hairpin bin"/>
    <property type="match status" value="1"/>
</dbReference>
<feature type="domain" description="AprE-like long alpha-helical hairpin" evidence="9">
    <location>
        <begin position="97"/>
        <end position="175"/>
    </location>
</feature>
<accession>A0A2T7G4B9</accession>
<dbReference type="Pfam" id="PF25994">
    <property type="entry name" value="HH_AprE"/>
    <property type="match status" value="1"/>
</dbReference>
<gene>
    <name evidence="11" type="ORF">DC366_15255</name>
</gene>
<evidence type="ECO:0000256" key="3">
    <source>
        <dbReference type="ARBA" id="ARBA00022448"/>
    </source>
</evidence>
<dbReference type="PANTHER" id="PTHR30386:SF26">
    <property type="entry name" value="TRANSPORT PROTEIN COMB"/>
    <property type="match status" value="1"/>
</dbReference>
<dbReference type="SUPFAM" id="SSF111369">
    <property type="entry name" value="HlyD-like secretion proteins"/>
    <property type="match status" value="1"/>
</dbReference>
<dbReference type="EMBL" id="QCYH01000010">
    <property type="protein sequence ID" value="PVA09247.1"/>
    <property type="molecule type" value="Genomic_DNA"/>
</dbReference>
<dbReference type="PRINTS" id="PR01490">
    <property type="entry name" value="RTXTOXIND"/>
</dbReference>
<dbReference type="AlphaFoldDB" id="A0A2T7G4B9"/>
<dbReference type="Pfam" id="PF26002">
    <property type="entry name" value="Beta-barrel_AprE"/>
    <property type="match status" value="1"/>
</dbReference>
<dbReference type="Gene3D" id="2.40.30.170">
    <property type="match status" value="1"/>
</dbReference>
<evidence type="ECO:0000256" key="8">
    <source>
        <dbReference type="SAM" id="Phobius"/>
    </source>
</evidence>
<evidence type="ECO:0000256" key="7">
    <source>
        <dbReference type="SAM" id="Coils"/>
    </source>
</evidence>
<evidence type="ECO:0000313" key="11">
    <source>
        <dbReference type="EMBL" id="PVA09247.1"/>
    </source>
</evidence>
<dbReference type="PROSITE" id="PS00543">
    <property type="entry name" value="HLYD_FAMILY"/>
    <property type="match status" value="1"/>
</dbReference>
<dbReference type="RefSeq" id="WP_108693082.1">
    <property type="nucleotide sequence ID" value="NZ_QCYH01000010.1"/>
</dbReference>
<evidence type="ECO:0000259" key="10">
    <source>
        <dbReference type="Pfam" id="PF26002"/>
    </source>
</evidence>
<dbReference type="InterPro" id="IPR006144">
    <property type="entry name" value="Secretion_HlyD_CS"/>
</dbReference>
<feature type="transmembrane region" description="Helical" evidence="8">
    <location>
        <begin position="24"/>
        <end position="41"/>
    </location>
</feature>
<dbReference type="OrthoDB" id="9810980at2"/>
<dbReference type="Proteomes" id="UP000244446">
    <property type="component" value="Unassembled WGS sequence"/>
</dbReference>
<reference evidence="11 12" key="1">
    <citation type="submission" date="2018-04" db="EMBL/GenBank/DDBJ databases">
        <title>Pelagivirga bohaiensis gen. nov., sp. nov., a bacterium isolated from the Bohai Sea.</title>
        <authorList>
            <person name="Ji X."/>
        </authorList>
    </citation>
    <scope>NUCLEOTIDE SEQUENCE [LARGE SCALE GENOMIC DNA]</scope>
    <source>
        <strain evidence="11 12">BH-SD19</strain>
    </source>
</reference>
<name>A0A2T7G4B9_9RHOB</name>
<dbReference type="InterPro" id="IPR050739">
    <property type="entry name" value="MFP"/>
</dbReference>
<dbReference type="GO" id="GO:0009306">
    <property type="term" value="P:protein secretion"/>
    <property type="evidence" value="ECO:0007669"/>
    <property type="project" value="InterPro"/>
</dbReference>
<keyword evidence="5 8" id="KW-1133">Transmembrane helix</keyword>
<dbReference type="GO" id="GO:0016020">
    <property type="term" value="C:membrane"/>
    <property type="evidence" value="ECO:0007669"/>
    <property type="project" value="UniProtKB-SubCell"/>
</dbReference>
<comment type="caution">
    <text evidence="11">The sequence shown here is derived from an EMBL/GenBank/DDBJ whole genome shotgun (WGS) entry which is preliminary data.</text>
</comment>